<comment type="similarity">
    <text evidence="2 6">Belongs to the pseudouridine synthase RluA family.</text>
</comment>
<dbReference type="CDD" id="cd00165">
    <property type="entry name" value="S4"/>
    <property type="match status" value="1"/>
</dbReference>
<dbReference type="PROSITE" id="PS01129">
    <property type="entry name" value="PSI_RLU"/>
    <property type="match status" value="1"/>
</dbReference>
<dbReference type="InterPro" id="IPR050188">
    <property type="entry name" value="RluA_PseudoU_synthase"/>
</dbReference>
<dbReference type="CDD" id="cd02869">
    <property type="entry name" value="PseudoU_synth_RluA_like"/>
    <property type="match status" value="1"/>
</dbReference>
<evidence type="ECO:0000256" key="3">
    <source>
        <dbReference type="ARBA" id="ARBA00023235"/>
    </source>
</evidence>
<dbReference type="InterPro" id="IPR006145">
    <property type="entry name" value="PsdUridine_synth_RsuA/RluA"/>
</dbReference>
<keyword evidence="5" id="KW-0694">RNA-binding</keyword>
<evidence type="ECO:0000256" key="2">
    <source>
        <dbReference type="ARBA" id="ARBA00010876"/>
    </source>
</evidence>
<dbReference type="Proteomes" id="UP000035067">
    <property type="component" value="Unassembled WGS sequence"/>
</dbReference>
<feature type="domain" description="RNA-binding S4" evidence="7">
    <location>
        <begin position="36"/>
        <end position="97"/>
    </location>
</feature>
<dbReference type="PANTHER" id="PTHR21600">
    <property type="entry name" value="MITOCHONDRIAL RNA PSEUDOURIDINE SYNTHASE"/>
    <property type="match status" value="1"/>
</dbReference>
<organism evidence="8 9">
    <name type="scientific">Candidatus Synechococcus spongiarum SP3</name>
    <dbReference type="NCBI Taxonomy" id="1604020"/>
    <lineage>
        <taxon>Bacteria</taxon>
        <taxon>Bacillati</taxon>
        <taxon>Cyanobacteriota</taxon>
        <taxon>Cyanophyceae</taxon>
        <taxon>Synechococcales</taxon>
        <taxon>Synechococcaceae</taxon>
        <taxon>Synechococcus</taxon>
    </lineage>
</organism>
<evidence type="ECO:0000256" key="6">
    <source>
        <dbReference type="RuleBase" id="RU362028"/>
    </source>
</evidence>
<accession>A0A0G2HJK8</accession>
<dbReference type="PANTHER" id="PTHR21600:SF44">
    <property type="entry name" value="RIBOSOMAL LARGE SUBUNIT PSEUDOURIDINE SYNTHASE D"/>
    <property type="match status" value="1"/>
</dbReference>
<dbReference type="GO" id="GO:0003723">
    <property type="term" value="F:RNA binding"/>
    <property type="evidence" value="ECO:0007669"/>
    <property type="project" value="UniProtKB-KW"/>
</dbReference>
<sequence length="336" mass="37474">MERHQPSCSSETNDGAAFGRGVGQLVRLTYDKPRPMRLDRWLAQQRQEQSRARIQKLIAQNLVRVNGTATPRAKTPLRHGDRVDIWLPPPEPLDYLPPQPMDLDILYEDAEIIVINKPAGLTVHPAPGHRDRTLVNGLLAHCPDLPGIGGKMRPGIVHRLDKDTSGCMVAAKSQAALTSLQRQIAQRSCSRRYLGLVHGALPQEQGTWDGPIGRHPVDRRKYAVVPEESGRQARTHWQVLERLGDYSLARFQLETGRTHQIRVHCSHGGHPVVGDPLYSRCRRLPMALPGQMLHAVELGLHHPLTQERIVCSAALPPCFQALLQRLRPEGPSAQVT</sequence>
<reference evidence="8 9" key="1">
    <citation type="submission" date="2015-01" db="EMBL/GenBank/DDBJ databases">
        <title>Lifestyle Evolution in Cyanobacterial Symbionts of Sponges.</title>
        <authorList>
            <person name="Burgsdorf I."/>
            <person name="Slaby B.M."/>
            <person name="Handley K.M."/>
            <person name="Haber M."/>
            <person name="Blom J."/>
            <person name="Marshall C.W."/>
            <person name="Gilbert J.A."/>
            <person name="Hentschel U."/>
            <person name="Steindler L."/>
        </authorList>
    </citation>
    <scope>NUCLEOTIDE SEQUENCE [LARGE SCALE GENOMIC DNA]</scope>
    <source>
        <strain evidence="8">SP3</strain>
    </source>
</reference>
<evidence type="ECO:0000313" key="8">
    <source>
        <dbReference type="EMBL" id="KKZ11182.1"/>
    </source>
</evidence>
<dbReference type="Gene3D" id="3.10.290.10">
    <property type="entry name" value="RNA-binding S4 domain"/>
    <property type="match status" value="1"/>
</dbReference>
<dbReference type="SMART" id="SM00363">
    <property type="entry name" value="S4"/>
    <property type="match status" value="1"/>
</dbReference>
<dbReference type="GO" id="GO:0120159">
    <property type="term" value="F:rRNA pseudouridine synthase activity"/>
    <property type="evidence" value="ECO:0007669"/>
    <property type="project" value="UniProtKB-ARBA"/>
</dbReference>
<dbReference type="PROSITE" id="PS50889">
    <property type="entry name" value="S4"/>
    <property type="match status" value="1"/>
</dbReference>
<dbReference type="InterPro" id="IPR006224">
    <property type="entry name" value="PsdUridine_synth_RluA-like_CS"/>
</dbReference>
<name>A0A0G2HJK8_9SYNE</name>
<protein>
    <recommendedName>
        <fullName evidence="6">Pseudouridine synthase</fullName>
        <ecNumber evidence="6">5.4.99.-</ecNumber>
    </recommendedName>
</protein>
<comment type="function">
    <text evidence="6">Responsible for synthesis of pseudouridine from uracil.</text>
</comment>
<evidence type="ECO:0000259" key="7">
    <source>
        <dbReference type="SMART" id="SM00363"/>
    </source>
</evidence>
<comment type="catalytic activity">
    <reaction evidence="1 6">
        <text>a uridine in RNA = a pseudouridine in RNA</text>
        <dbReference type="Rhea" id="RHEA:48348"/>
        <dbReference type="Rhea" id="RHEA-COMP:12068"/>
        <dbReference type="Rhea" id="RHEA-COMP:12069"/>
        <dbReference type="ChEBI" id="CHEBI:65314"/>
        <dbReference type="ChEBI" id="CHEBI:65315"/>
    </reaction>
</comment>
<evidence type="ECO:0000256" key="5">
    <source>
        <dbReference type="PROSITE-ProRule" id="PRU00182"/>
    </source>
</evidence>
<dbReference type="InterPro" id="IPR020103">
    <property type="entry name" value="PsdUridine_synth_cat_dom_sf"/>
</dbReference>
<dbReference type="SUPFAM" id="SSF55120">
    <property type="entry name" value="Pseudouridine synthase"/>
    <property type="match status" value="1"/>
</dbReference>
<dbReference type="InterPro" id="IPR002942">
    <property type="entry name" value="S4_RNA-bd"/>
</dbReference>
<dbReference type="Pfam" id="PF01479">
    <property type="entry name" value="S4"/>
    <property type="match status" value="1"/>
</dbReference>
<dbReference type="EMBL" id="JXQG01000060">
    <property type="protein sequence ID" value="KKZ11182.1"/>
    <property type="molecule type" value="Genomic_DNA"/>
</dbReference>
<dbReference type="InterPro" id="IPR036986">
    <property type="entry name" value="S4_RNA-bd_sf"/>
</dbReference>
<gene>
    <name evidence="8" type="ORF">TE42_08480</name>
</gene>
<dbReference type="InterPro" id="IPR006225">
    <property type="entry name" value="PsdUridine_synth_RluC/D"/>
</dbReference>
<evidence type="ECO:0000256" key="1">
    <source>
        <dbReference type="ARBA" id="ARBA00000073"/>
    </source>
</evidence>
<dbReference type="SUPFAM" id="SSF55174">
    <property type="entry name" value="Alpha-L RNA-binding motif"/>
    <property type="match status" value="1"/>
</dbReference>
<keyword evidence="3 6" id="KW-0413">Isomerase</keyword>
<dbReference type="AlphaFoldDB" id="A0A0G2HJK8"/>
<evidence type="ECO:0000313" key="9">
    <source>
        <dbReference type="Proteomes" id="UP000035067"/>
    </source>
</evidence>
<comment type="caution">
    <text evidence="8">The sequence shown here is derived from an EMBL/GenBank/DDBJ whole genome shotgun (WGS) entry which is preliminary data.</text>
</comment>
<dbReference type="PATRIC" id="fig|1604020.3.peg.1704"/>
<dbReference type="NCBIfam" id="TIGR00005">
    <property type="entry name" value="rluA_subfam"/>
    <property type="match status" value="1"/>
</dbReference>
<evidence type="ECO:0000256" key="4">
    <source>
        <dbReference type="PIRSR" id="PIRSR606225-1"/>
    </source>
</evidence>
<dbReference type="Gene3D" id="3.30.2350.10">
    <property type="entry name" value="Pseudouridine synthase"/>
    <property type="match status" value="1"/>
</dbReference>
<dbReference type="GO" id="GO:0000455">
    <property type="term" value="P:enzyme-directed rRNA pseudouridine synthesis"/>
    <property type="evidence" value="ECO:0007669"/>
    <property type="project" value="UniProtKB-ARBA"/>
</dbReference>
<proteinExistence type="inferred from homology"/>
<feature type="active site" evidence="4">
    <location>
        <position position="161"/>
    </location>
</feature>
<dbReference type="Pfam" id="PF00849">
    <property type="entry name" value="PseudoU_synth_2"/>
    <property type="match status" value="1"/>
</dbReference>
<dbReference type="EC" id="5.4.99.-" evidence="6"/>